<evidence type="ECO:0000256" key="1">
    <source>
        <dbReference type="SAM" id="SignalP"/>
    </source>
</evidence>
<dbReference type="Proteomes" id="UP001172082">
    <property type="component" value="Unassembled WGS sequence"/>
</dbReference>
<proteinExistence type="predicted"/>
<evidence type="ECO:0000313" key="3">
    <source>
        <dbReference type="Proteomes" id="UP001172082"/>
    </source>
</evidence>
<comment type="caution">
    <text evidence="2">The sequence shown here is derived from an EMBL/GenBank/DDBJ whole genome shotgun (WGS) entry which is preliminary data.</text>
</comment>
<reference evidence="2" key="1">
    <citation type="submission" date="2023-06" db="EMBL/GenBank/DDBJ databases">
        <title>Genomic of Parafulvivirga corallium.</title>
        <authorList>
            <person name="Wang G."/>
        </authorList>
    </citation>
    <scope>NUCLEOTIDE SEQUENCE</scope>
    <source>
        <strain evidence="2">BMA10</strain>
    </source>
</reference>
<dbReference type="SUPFAM" id="SSF56935">
    <property type="entry name" value="Porins"/>
    <property type="match status" value="1"/>
</dbReference>
<keyword evidence="1" id="KW-0732">Signal</keyword>
<organism evidence="2 3">
    <name type="scientific">Splendidivirga corallicola</name>
    <dbReference type="NCBI Taxonomy" id="3051826"/>
    <lineage>
        <taxon>Bacteria</taxon>
        <taxon>Pseudomonadati</taxon>
        <taxon>Bacteroidota</taxon>
        <taxon>Cytophagia</taxon>
        <taxon>Cytophagales</taxon>
        <taxon>Splendidivirgaceae</taxon>
        <taxon>Splendidivirga</taxon>
    </lineage>
</organism>
<dbReference type="RefSeq" id="WP_346753454.1">
    <property type="nucleotide sequence ID" value="NZ_JAUJEA010000007.1"/>
</dbReference>
<keyword evidence="3" id="KW-1185">Reference proteome</keyword>
<protein>
    <recommendedName>
        <fullName evidence="4">Transporter</fullName>
    </recommendedName>
</protein>
<evidence type="ECO:0008006" key="4">
    <source>
        <dbReference type="Google" id="ProtNLM"/>
    </source>
</evidence>
<gene>
    <name evidence="2" type="ORF">QQ008_18745</name>
</gene>
<evidence type="ECO:0000313" key="2">
    <source>
        <dbReference type="EMBL" id="MDN5203432.1"/>
    </source>
</evidence>
<feature type="signal peptide" evidence="1">
    <location>
        <begin position="1"/>
        <end position="21"/>
    </location>
</feature>
<dbReference type="EMBL" id="JAUJEA010000007">
    <property type="protein sequence ID" value="MDN5203432.1"/>
    <property type="molecule type" value="Genomic_DNA"/>
</dbReference>
<name>A0ABT8KTX2_9BACT</name>
<sequence>MKTKFAFIIFFLFGIHHNTLAQTCCSGGVPISSNVGLPAGAAKSLQVTLNYDLNVLKTLKEGTRELADGSRERTTQSFLLGLSYTISDRFAVDGLFSYIRQERFIVRSNDRVVTNGFGDAVFLLKYRVTAPVNTKHQFFIGGGIKLPTGASDLKNNQGLTLILDLQPGSGALDQIAWANYIGQLKFRPSMNFISTFTYRFTGKNNEYLGTQVYELGEELQFVVGLSDRLFIKNVILDPSISLRYRFAGHDQNDGLDQPSTGGDWLFLEPSISYAINPNFSVNAMVNVPIYSRVDGTQLSPTMRFNAGIHYNINLKKKDDLLQDFGQ</sequence>
<accession>A0ABT8KTX2</accession>
<feature type="chain" id="PRO_5047138661" description="Transporter" evidence="1">
    <location>
        <begin position="22"/>
        <end position="326"/>
    </location>
</feature>